<dbReference type="EMBL" id="CP017075">
    <property type="protein sequence ID" value="AOR78528.1"/>
    <property type="molecule type" value="Genomic_DNA"/>
</dbReference>
<feature type="domain" description="(S)-ureidoglycine aminohydrolase cupin" evidence="1">
    <location>
        <begin position="159"/>
        <end position="227"/>
    </location>
</feature>
<sequence>MDRYALDRKPSFVDLRDFAEASQGKVAARGDYLSSRAALYENGVEGPVGLIALDAASGSIEAIASDEFVLVLEGELTLGDVVLTRGAAAVIAHGTSFAWTAAAETLAVYMRYPESAPSDAGITAISKDPAYVPSNKPAPEVLIGPAPECRNFNDYRVDEGRFVCGTWASTAYRRHGFAYGHYEIMHLVEGSVTLEDAGLEQTFQTGATILAERGSHCAWDSREDVAKLFAIYRAG</sequence>
<reference evidence="3" key="1">
    <citation type="journal article" date="2017" name="J. Biotechnol.">
        <title>Complete genome sequence of Novosphingobium resinovorum SA1, a versatile xenobiotic-degrading bacterium capable of utilizing sulfanilic acid.</title>
        <authorList>
            <person name="Hegedus B."/>
            <person name="Kos P.B."/>
            <person name="Balint B."/>
            <person name="Maroti G."/>
            <person name="Gan H.M."/>
            <person name="Perei K."/>
            <person name="Rakhely G."/>
        </authorList>
    </citation>
    <scope>NUCLEOTIDE SEQUENCE [LARGE SCALE GENOMIC DNA]</scope>
    <source>
        <strain evidence="3">SA1</strain>
    </source>
</reference>
<dbReference type="KEGG" id="nre:BES08_06480"/>
<accession>A0A1D8A8S4</accession>
<dbReference type="PANTHER" id="PTHR40943:SF1">
    <property type="entry name" value="CYTOPLASMIC PROTEIN"/>
    <property type="match status" value="1"/>
</dbReference>
<gene>
    <name evidence="2" type="ORF">BES08_06480</name>
</gene>
<name>A0A1D8A8S4_9SPHN</name>
<dbReference type="InterPro" id="IPR011051">
    <property type="entry name" value="RmlC_Cupin_sf"/>
</dbReference>
<dbReference type="InterPro" id="IPR014710">
    <property type="entry name" value="RmlC-like_jellyroll"/>
</dbReference>
<keyword evidence="3" id="KW-1185">Reference proteome</keyword>
<evidence type="ECO:0000313" key="3">
    <source>
        <dbReference type="Proteomes" id="UP000094626"/>
    </source>
</evidence>
<dbReference type="PANTHER" id="PTHR40943">
    <property type="entry name" value="CYTOPLASMIC PROTEIN-RELATED"/>
    <property type="match status" value="1"/>
</dbReference>
<dbReference type="Gene3D" id="2.60.120.10">
    <property type="entry name" value="Jelly Rolls"/>
    <property type="match status" value="2"/>
</dbReference>
<evidence type="ECO:0000259" key="1">
    <source>
        <dbReference type="Pfam" id="PF05899"/>
    </source>
</evidence>
<dbReference type="InterPro" id="IPR008579">
    <property type="entry name" value="UGlyAH_Cupin_dom"/>
</dbReference>
<dbReference type="AlphaFoldDB" id="A0A1D8A8S4"/>
<protein>
    <recommendedName>
        <fullName evidence="1">(S)-ureidoglycine aminohydrolase cupin domain-containing protein</fullName>
    </recommendedName>
</protein>
<organism evidence="2 3">
    <name type="scientific">Novosphingobium resinovorum</name>
    <dbReference type="NCBI Taxonomy" id="158500"/>
    <lineage>
        <taxon>Bacteria</taxon>
        <taxon>Pseudomonadati</taxon>
        <taxon>Pseudomonadota</taxon>
        <taxon>Alphaproteobacteria</taxon>
        <taxon>Sphingomonadales</taxon>
        <taxon>Sphingomonadaceae</taxon>
        <taxon>Novosphingobium</taxon>
    </lineage>
</organism>
<dbReference type="Proteomes" id="UP000094626">
    <property type="component" value="Chromosome"/>
</dbReference>
<dbReference type="Pfam" id="PF05899">
    <property type="entry name" value="Cupin_3"/>
    <property type="match status" value="1"/>
</dbReference>
<evidence type="ECO:0000313" key="2">
    <source>
        <dbReference type="EMBL" id="AOR78528.1"/>
    </source>
</evidence>
<dbReference type="SUPFAM" id="SSF51182">
    <property type="entry name" value="RmlC-like cupins"/>
    <property type="match status" value="1"/>
</dbReference>
<proteinExistence type="predicted"/>